<protein>
    <submittedName>
        <fullName evidence="2">Uncharacterized protein</fullName>
    </submittedName>
</protein>
<evidence type="ECO:0000313" key="2">
    <source>
        <dbReference type="WBParaSite" id="nRc.2.0.1.t40349-RA"/>
    </source>
</evidence>
<proteinExistence type="predicted"/>
<organism evidence="1 2">
    <name type="scientific">Romanomermis culicivorax</name>
    <name type="common">Nematode worm</name>
    <dbReference type="NCBI Taxonomy" id="13658"/>
    <lineage>
        <taxon>Eukaryota</taxon>
        <taxon>Metazoa</taxon>
        <taxon>Ecdysozoa</taxon>
        <taxon>Nematoda</taxon>
        <taxon>Enoplea</taxon>
        <taxon>Dorylaimia</taxon>
        <taxon>Mermithida</taxon>
        <taxon>Mermithoidea</taxon>
        <taxon>Mermithidae</taxon>
        <taxon>Romanomermis</taxon>
    </lineage>
</organism>
<dbReference type="Proteomes" id="UP000887565">
    <property type="component" value="Unplaced"/>
</dbReference>
<sequence length="69" mass="7299">MTRCDGELEQKKEAYILAVSGFSISIITGITAEEAGKLSIEAVAAIAKAQDLSSKESFAVQLTAKNPRV</sequence>
<keyword evidence="1" id="KW-1185">Reference proteome</keyword>
<reference evidence="2" key="1">
    <citation type="submission" date="2022-11" db="UniProtKB">
        <authorList>
            <consortium name="WormBaseParasite"/>
        </authorList>
    </citation>
    <scope>IDENTIFICATION</scope>
</reference>
<evidence type="ECO:0000313" key="1">
    <source>
        <dbReference type="Proteomes" id="UP000887565"/>
    </source>
</evidence>
<name>A0A915KPG9_ROMCU</name>
<accession>A0A915KPG9</accession>
<dbReference type="WBParaSite" id="nRc.2.0.1.t40349-RA">
    <property type="protein sequence ID" value="nRc.2.0.1.t40349-RA"/>
    <property type="gene ID" value="nRc.2.0.1.g40349"/>
</dbReference>
<dbReference type="AlphaFoldDB" id="A0A915KPG9"/>